<reference evidence="9" key="1">
    <citation type="submission" date="2021-02" db="EMBL/GenBank/DDBJ databases">
        <authorList>
            <person name="Nowell W R."/>
        </authorList>
    </citation>
    <scope>NUCLEOTIDE SEQUENCE</scope>
</reference>
<feature type="transmembrane region" description="Helical" evidence="7">
    <location>
        <begin position="55"/>
        <end position="73"/>
    </location>
</feature>
<comment type="subcellular location">
    <subcellularLocation>
        <location evidence="1">Membrane</location>
        <topology evidence="1">Multi-pass membrane protein</topology>
    </subcellularLocation>
</comment>
<dbReference type="GO" id="GO:0016020">
    <property type="term" value="C:membrane"/>
    <property type="evidence" value="ECO:0007669"/>
    <property type="project" value="UniProtKB-SubCell"/>
</dbReference>
<evidence type="ECO:0000256" key="1">
    <source>
        <dbReference type="ARBA" id="ARBA00004141"/>
    </source>
</evidence>
<evidence type="ECO:0000256" key="2">
    <source>
        <dbReference type="ARBA" id="ARBA00006824"/>
    </source>
</evidence>
<dbReference type="Proteomes" id="UP000663828">
    <property type="component" value="Unassembled WGS sequence"/>
</dbReference>
<dbReference type="OrthoDB" id="430207at2759"/>
<organism evidence="9 10">
    <name type="scientific">Adineta ricciae</name>
    <name type="common">Rotifer</name>
    <dbReference type="NCBI Taxonomy" id="249248"/>
    <lineage>
        <taxon>Eukaryota</taxon>
        <taxon>Metazoa</taxon>
        <taxon>Spiralia</taxon>
        <taxon>Gnathifera</taxon>
        <taxon>Rotifera</taxon>
        <taxon>Eurotatoria</taxon>
        <taxon>Bdelloidea</taxon>
        <taxon>Adinetida</taxon>
        <taxon>Adinetidae</taxon>
        <taxon>Adineta</taxon>
    </lineage>
</organism>
<dbReference type="EMBL" id="CAJNOR010003819">
    <property type="protein sequence ID" value="CAF1450499.1"/>
    <property type="molecule type" value="Genomic_DNA"/>
</dbReference>
<keyword evidence="4 7" id="KW-1133">Transmembrane helix</keyword>
<name>A0A815PKP2_ADIRI</name>
<dbReference type="InterPro" id="IPR007248">
    <property type="entry name" value="Mpv17_PMP22"/>
</dbReference>
<accession>A0A815PKP2</accession>
<comment type="similarity">
    <text evidence="2 7">Belongs to the peroxisomal membrane protein PXMP2/4 family.</text>
</comment>
<keyword evidence="5 7" id="KW-0472">Membrane</keyword>
<feature type="transmembrane region" description="Helical" evidence="7">
    <location>
        <begin position="155"/>
        <end position="173"/>
    </location>
</feature>
<evidence type="ECO:0000256" key="7">
    <source>
        <dbReference type="RuleBase" id="RU363053"/>
    </source>
</evidence>
<dbReference type="PANTHER" id="PTHR11266">
    <property type="entry name" value="PEROXISOMAL MEMBRANE PROTEIN 2, PXMP2 MPV17"/>
    <property type="match status" value="1"/>
</dbReference>
<sequence>MAAILKSYNKFVLRYPLIAMSLTTGTTMGLGNVISQTAIEKRTLKTVDWARVSRFAAFGYLFSGPFLRYWYYGLDKYFAGAKLKPVKMMITDQIIAAPLLNSVVLLYLPLSSGKSMTEAKKRFREDFPTVMKANYSAWPVIQLTNFYFIPIQHRVLFVNICSLVWSTFLAFVTK</sequence>
<dbReference type="EMBL" id="CAJNOJ010000198">
    <property type="protein sequence ID" value="CAF1278554.1"/>
    <property type="molecule type" value="Genomic_DNA"/>
</dbReference>
<dbReference type="AlphaFoldDB" id="A0A815PKP2"/>
<dbReference type="Proteomes" id="UP000663852">
    <property type="component" value="Unassembled WGS sequence"/>
</dbReference>
<proteinExistence type="inferred from homology"/>
<dbReference type="Pfam" id="PF04117">
    <property type="entry name" value="Mpv17_PMP22"/>
    <property type="match status" value="1"/>
</dbReference>
<evidence type="ECO:0000313" key="8">
    <source>
        <dbReference type="EMBL" id="CAF1278554.1"/>
    </source>
</evidence>
<evidence type="ECO:0000256" key="6">
    <source>
        <dbReference type="ARBA" id="ARBA00049743"/>
    </source>
</evidence>
<keyword evidence="3 7" id="KW-0812">Transmembrane</keyword>
<evidence type="ECO:0000313" key="9">
    <source>
        <dbReference type="EMBL" id="CAF1450499.1"/>
    </source>
</evidence>
<dbReference type="GO" id="GO:0005739">
    <property type="term" value="C:mitochondrion"/>
    <property type="evidence" value="ECO:0007669"/>
    <property type="project" value="TreeGrafter"/>
</dbReference>
<keyword evidence="10" id="KW-1185">Reference proteome</keyword>
<gene>
    <name evidence="8" type="ORF">EDS130_LOCUS29418</name>
    <name evidence="9" type="ORF">XAT740_LOCUS36849</name>
</gene>
<comment type="caution">
    <text evidence="9">The sequence shown here is derived from an EMBL/GenBank/DDBJ whole genome shotgun (WGS) entry which is preliminary data.</text>
</comment>
<feature type="transmembrane region" description="Helical" evidence="7">
    <location>
        <begin position="93"/>
        <end position="110"/>
    </location>
</feature>
<evidence type="ECO:0000256" key="5">
    <source>
        <dbReference type="ARBA" id="ARBA00023136"/>
    </source>
</evidence>
<feature type="transmembrane region" description="Helical" evidence="7">
    <location>
        <begin position="12"/>
        <end position="34"/>
    </location>
</feature>
<protein>
    <recommendedName>
        <fullName evidence="6">Mitochondrial inner membrane protein Mpv17</fullName>
    </recommendedName>
</protein>
<evidence type="ECO:0000256" key="3">
    <source>
        <dbReference type="ARBA" id="ARBA00022692"/>
    </source>
</evidence>
<dbReference type="PANTHER" id="PTHR11266:SF17">
    <property type="entry name" value="PROTEIN MPV17"/>
    <property type="match status" value="1"/>
</dbReference>
<evidence type="ECO:0000256" key="4">
    <source>
        <dbReference type="ARBA" id="ARBA00022989"/>
    </source>
</evidence>
<evidence type="ECO:0000313" key="10">
    <source>
        <dbReference type="Proteomes" id="UP000663828"/>
    </source>
</evidence>